<dbReference type="Pfam" id="PF03907">
    <property type="entry name" value="Spo7"/>
    <property type="match status" value="1"/>
</dbReference>
<dbReference type="AlphaFoldDB" id="A0A8J5QX73"/>
<feature type="compositionally biased region" description="Basic and acidic residues" evidence="1">
    <location>
        <begin position="1"/>
        <end position="13"/>
    </location>
</feature>
<keyword evidence="2" id="KW-0812">Transmembrane</keyword>
<feature type="compositionally biased region" description="Polar residues" evidence="1">
    <location>
        <begin position="103"/>
        <end position="131"/>
    </location>
</feature>
<feature type="region of interest" description="Disordered" evidence="1">
    <location>
        <begin position="1"/>
        <end position="68"/>
    </location>
</feature>
<feature type="transmembrane region" description="Helical" evidence="2">
    <location>
        <begin position="272"/>
        <end position="293"/>
    </location>
</feature>
<dbReference type="PANTHER" id="PTHR28249">
    <property type="entry name" value="SPORULATION-SPECIFIC PROTEIN SPO7"/>
    <property type="match status" value="1"/>
</dbReference>
<dbReference type="EMBL" id="JAGSYN010000113">
    <property type="protein sequence ID" value="KAG7663925.1"/>
    <property type="molecule type" value="Genomic_DNA"/>
</dbReference>
<protein>
    <submittedName>
        <fullName evidence="3">SPO7</fullName>
    </submittedName>
</protein>
<evidence type="ECO:0000256" key="2">
    <source>
        <dbReference type="SAM" id="Phobius"/>
    </source>
</evidence>
<comment type="caution">
    <text evidence="3">The sequence shown here is derived from an EMBL/GenBank/DDBJ whole genome shotgun (WGS) entry which is preliminary data.</text>
</comment>
<gene>
    <name evidence="3" type="ORF">J8A68_002552</name>
</gene>
<keyword evidence="2" id="KW-1133">Transmembrane helix</keyword>
<name>A0A8J5QX73_9ASCO</name>
<feature type="compositionally biased region" description="Low complexity" evidence="1">
    <location>
        <begin position="163"/>
        <end position="179"/>
    </location>
</feature>
<proteinExistence type="predicted"/>
<keyword evidence="4" id="KW-1185">Reference proteome</keyword>
<dbReference type="GeneID" id="73469353"/>
<dbReference type="RefSeq" id="XP_049264157.1">
    <property type="nucleotide sequence ID" value="XM_049406315.1"/>
</dbReference>
<dbReference type="GO" id="GO:0019888">
    <property type="term" value="F:protein phosphatase regulator activity"/>
    <property type="evidence" value="ECO:0007669"/>
    <property type="project" value="InterPro"/>
</dbReference>
<dbReference type="InterPro" id="IPR005605">
    <property type="entry name" value="Spo7"/>
</dbReference>
<dbReference type="PANTHER" id="PTHR28249:SF1">
    <property type="entry name" value="SPORULATION-SPECIFIC PROTEIN SPO7"/>
    <property type="match status" value="1"/>
</dbReference>
<feature type="compositionally biased region" description="Basic residues" evidence="1">
    <location>
        <begin position="180"/>
        <end position="190"/>
    </location>
</feature>
<reference evidence="3 4" key="1">
    <citation type="journal article" date="2021" name="DNA Res.">
        <title>Genome analysis of Candida subhashii reveals its hybrid nature and dual mitochondrial genome conformations.</title>
        <authorList>
            <person name="Mixao V."/>
            <person name="Hegedusova E."/>
            <person name="Saus E."/>
            <person name="Pryszcz L.P."/>
            <person name="Cillingova A."/>
            <person name="Nosek J."/>
            <person name="Gabaldon T."/>
        </authorList>
    </citation>
    <scope>NUCLEOTIDE SEQUENCE [LARGE SCALE GENOMIC DNA]</scope>
    <source>
        <strain evidence="3 4">CBS 10753</strain>
    </source>
</reference>
<dbReference type="OrthoDB" id="5599171at2759"/>
<accession>A0A8J5QX73</accession>
<feature type="region of interest" description="Disordered" evidence="1">
    <location>
        <begin position="103"/>
        <end position="200"/>
    </location>
</feature>
<dbReference type="GO" id="GO:0006998">
    <property type="term" value="P:nuclear envelope organization"/>
    <property type="evidence" value="ECO:0007669"/>
    <property type="project" value="TreeGrafter"/>
</dbReference>
<dbReference type="Proteomes" id="UP000694255">
    <property type="component" value="Unassembled WGS sequence"/>
</dbReference>
<keyword evidence="2" id="KW-0472">Membrane</keyword>
<feature type="compositionally biased region" description="Basic and acidic residues" evidence="1">
    <location>
        <begin position="29"/>
        <end position="47"/>
    </location>
</feature>
<sequence length="427" mass="47649">MESTKATEEKLSSDDSNSITDKTLSNSDINDKLHDTSITKSDSDTEYSHVSSSSPPPPQSPPDSSSILQEPILLDITPVTSRSKAGNESDEFLLYSDSDVASQSSLDVNTHTPRQQKDSLSPRTILSRRNQSISSEEDELLLLRSNRKERGGAHFGSRKSRKGSTTSGESPSTPNSNSTKKPRRSSRGRRGSGDSDSVAMASGTTTSRFGFFSYASFSFSQYRGSLRSHRSEFYGTGYTSMPASGKIFRNLLILEESLREQVIQQRAMRRKYLTFLSILCSIIASIVHHLFILDSGLSSTGTQRVILQFLLFITIITLLLYHLSGEYQKTIVVPRKFLSSTNKGLRQLNVRLVKIKTPFIDKVTDLIREISLYIVNINLDFFHKLSPMSIQNRNSKIEVFLVGCQSQCQPRIGVTDVKLVLNPRNKL</sequence>
<feature type="transmembrane region" description="Helical" evidence="2">
    <location>
        <begin position="305"/>
        <end position="323"/>
    </location>
</feature>
<organism evidence="3 4">
    <name type="scientific">[Candida] subhashii</name>
    <dbReference type="NCBI Taxonomy" id="561895"/>
    <lineage>
        <taxon>Eukaryota</taxon>
        <taxon>Fungi</taxon>
        <taxon>Dikarya</taxon>
        <taxon>Ascomycota</taxon>
        <taxon>Saccharomycotina</taxon>
        <taxon>Pichiomycetes</taxon>
        <taxon>Debaryomycetaceae</taxon>
        <taxon>Spathaspora</taxon>
    </lineage>
</organism>
<evidence type="ECO:0000256" key="1">
    <source>
        <dbReference type="SAM" id="MobiDB-lite"/>
    </source>
</evidence>
<feature type="compositionally biased region" description="Polar residues" evidence="1">
    <location>
        <begin position="14"/>
        <end position="28"/>
    </location>
</feature>
<dbReference type="GO" id="GO:0004721">
    <property type="term" value="F:phosphoprotein phosphatase activity"/>
    <property type="evidence" value="ECO:0007669"/>
    <property type="project" value="TreeGrafter"/>
</dbReference>
<evidence type="ECO:0000313" key="3">
    <source>
        <dbReference type="EMBL" id="KAG7663925.1"/>
    </source>
</evidence>
<evidence type="ECO:0000313" key="4">
    <source>
        <dbReference type="Proteomes" id="UP000694255"/>
    </source>
</evidence>
<dbReference type="GO" id="GO:0071595">
    <property type="term" value="C:Nem1-Spo7 phosphatase complex"/>
    <property type="evidence" value="ECO:0007669"/>
    <property type="project" value="TreeGrafter"/>
</dbReference>